<keyword evidence="3" id="KW-1185">Reference proteome</keyword>
<dbReference type="InterPro" id="IPR001387">
    <property type="entry name" value="Cro/C1-type_HTH"/>
</dbReference>
<dbReference type="PROSITE" id="PS50943">
    <property type="entry name" value="HTH_CROC1"/>
    <property type="match status" value="1"/>
</dbReference>
<gene>
    <name evidence="2" type="ORF">ACFOUW_27945</name>
</gene>
<dbReference type="SMART" id="SM00530">
    <property type="entry name" value="HTH_XRE"/>
    <property type="match status" value="1"/>
</dbReference>
<accession>A0ABV7YII6</accession>
<comment type="caution">
    <text evidence="2">The sequence shown here is derived from an EMBL/GenBank/DDBJ whole genome shotgun (WGS) entry which is preliminary data.</text>
</comment>
<evidence type="ECO:0000259" key="1">
    <source>
        <dbReference type="PROSITE" id="PS50943"/>
    </source>
</evidence>
<sequence>METSTSLGDFLRTRRAQLRPSDVGLADIGRRRVPGLRREELAQLAGVSPAYYTRLEQGLSQNASNAVLDAIARALRLDEHEREHLLDLARPATPARRRPRLERLRPSVAQLVSALNVPALVIGRRMDVLAWNRRAHLLLAAHLPYGERPNLARITFFDPHIRELFVDWGRQARETVACLRLLAGQHADDPALAELIGDLSMRSDEFATLWSKHQVRSCAFGRHDLHHPTVGVLTVDEESMELPDDPGQRMLLYSAEPGSPSEAALQLL</sequence>
<dbReference type="InterPro" id="IPR010982">
    <property type="entry name" value="Lambda_DNA-bd_dom_sf"/>
</dbReference>
<protein>
    <submittedName>
        <fullName evidence="2">Helix-turn-helix transcriptional regulator</fullName>
    </submittedName>
</protein>
<dbReference type="RefSeq" id="WP_205118992.1">
    <property type="nucleotide sequence ID" value="NZ_JAFBCM010000001.1"/>
</dbReference>
<dbReference type="EMBL" id="JBHRZH010000031">
    <property type="protein sequence ID" value="MFC3764703.1"/>
    <property type="molecule type" value="Genomic_DNA"/>
</dbReference>
<organism evidence="2 3">
    <name type="scientific">Tenggerimyces flavus</name>
    <dbReference type="NCBI Taxonomy" id="1708749"/>
    <lineage>
        <taxon>Bacteria</taxon>
        <taxon>Bacillati</taxon>
        <taxon>Actinomycetota</taxon>
        <taxon>Actinomycetes</taxon>
        <taxon>Propionibacteriales</taxon>
        <taxon>Nocardioidaceae</taxon>
        <taxon>Tenggerimyces</taxon>
    </lineage>
</organism>
<name>A0ABV7YII6_9ACTN</name>
<dbReference type="SUPFAM" id="SSF47413">
    <property type="entry name" value="lambda repressor-like DNA-binding domains"/>
    <property type="match status" value="1"/>
</dbReference>
<dbReference type="Pfam" id="PF13560">
    <property type="entry name" value="HTH_31"/>
    <property type="match status" value="1"/>
</dbReference>
<evidence type="ECO:0000313" key="3">
    <source>
        <dbReference type="Proteomes" id="UP001595699"/>
    </source>
</evidence>
<proteinExistence type="predicted"/>
<dbReference type="Proteomes" id="UP001595699">
    <property type="component" value="Unassembled WGS sequence"/>
</dbReference>
<evidence type="ECO:0000313" key="2">
    <source>
        <dbReference type="EMBL" id="MFC3764703.1"/>
    </source>
</evidence>
<dbReference type="PANTHER" id="PTHR35010:SF2">
    <property type="entry name" value="BLL4672 PROTEIN"/>
    <property type="match status" value="1"/>
</dbReference>
<dbReference type="InterPro" id="IPR041413">
    <property type="entry name" value="MLTR_LBD"/>
</dbReference>
<dbReference type="Gene3D" id="3.30.450.180">
    <property type="match status" value="1"/>
</dbReference>
<dbReference type="Pfam" id="PF17765">
    <property type="entry name" value="MLTR_LBD"/>
    <property type="match status" value="1"/>
</dbReference>
<reference evidence="3" key="1">
    <citation type="journal article" date="2019" name="Int. J. Syst. Evol. Microbiol.">
        <title>The Global Catalogue of Microorganisms (GCM) 10K type strain sequencing project: providing services to taxonomists for standard genome sequencing and annotation.</title>
        <authorList>
            <consortium name="The Broad Institute Genomics Platform"/>
            <consortium name="The Broad Institute Genome Sequencing Center for Infectious Disease"/>
            <person name="Wu L."/>
            <person name="Ma J."/>
        </authorList>
    </citation>
    <scope>NUCLEOTIDE SEQUENCE [LARGE SCALE GENOMIC DNA]</scope>
    <source>
        <strain evidence="3">CGMCC 4.7241</strain>
    </source>
</reference>
<feature type="domain" description="HTH cro/C1-type" evidence="1">
    <location>
        <begin position="35"/>
        <end position="82"/>
    </location>
</feature>
<dbReference type="CDD" id="cd00093">
    <property type="entry name" value="HTH_XRE"/>
    <property type="match status" value="1"/>
</dbReference>
<dbReference type="Gene3D" id="1.10.260.40">
    <property type="entry name" value="lambda repressor-like DNA-binding domains"/>
    <property type="match status" value="1"/>
</dbReference>
<dbReference type="PANTHER" id="PTHR35010">
    <property type="entry name" value="BLL4672 PROTEIN-RELATED"/>
    <property type="match status" value="1"/>
</dbReference>